<proteinExistence type="predicted"/>
<comment type="caution">
    <text evidence="1">The sequence shown here is derived from an EMBL/GenBank/DDBJ whole genome shotgun (WGS) entry which is preliminary data.</text>
</comment>
<accession>A0A932HXG1</accession>
<gene>
    <name evidence="1" type="ORF">HYZ11_01165</name>
</gene>
<evidence type="ECO:0000313" key="1">
    <source>
        <dbReference type="EMBL" id="MBI3126198.1"/>
    </source>
</evidence>
<reference evidence="1" key="1">
    <citation type="submission" date="2020-07" db="EMBL/GenBank/DDBJ databases">
        <title>Huge and variable diversity of episymbiotic CPR bacteria and DPANN archaea in groundwater ecosystems.</title>
        <authorList>
            <person name="He C.Y."/>
            <person name="Keren R."/>
            <person name="Whittaker M."/>
            <person name="Farag I.F."/>
            <person name="Doudna J."/>
            <person name="Cate J.H.D."/>
            <person name="Banfield J.F."/>
        </authorList>
    </citation>
    <scope>NUCLEOTIDE SEQUENCE</scope>
    <source>
        <strain evidence="1">NC_groundwater_763_Ag_S-0.2um_68_21</strain>
    </source>
</reference>
<dbReference type="EMBL" id="JACPUR010000001">
    <property type="protein sequence ID" value="MBI3126198.1"/>
    <property type="molecule type" value="Genomic_DNA"/>
</dbReference>
<evidence type="ECO:0000313" key="2">
    <source>
        <dbReference type="Proteomes" id="UP000782312"/>
    </source>
</evidence>
<name>A0A932HXG1_UNCTE</name>
<dbReference type="Proteomes" id="UP000782312">
    <property type="component" value="Unassembled WGS sequence"/>
</dbReference>
<dbReference type="AlphaFoldDB" id="A0A932HXG1"/>
<sequence>MRYLVRARVKPGREEALLKAVESGALGRGSIAHGEFLRCMEEARLTEEGQVRWLEVCYCREAFGPGQELAEELPYWREYFEAIDIRFARRLEDCEGYPHCGGCDCTLKLEARLAGTGRPFLGSLRGAVR</sequence>
<protein>
    <submittedName>
        <fullName evidence="1">Uncharacterized protein</fullName>
    </submittedName>
</protein>
<organism evidence="1 2">
    <name type="scientific">Tectimicrobiota bacterium</name>
    <dbReference type="NCBI Taxonomy" id="2528274"/>
    <lineage>
        <taxon>Bacteria</taxon>
        <taxon>Pseudomonadati</taxon>
        <taxon>Nitrospinota/Tectimicrobiota group</taxon>
        <taxon>Candidatus Tectimicrobiota</taxon>
    </lineage>
</organism>